<keyword evidence="7 10" id="KW-0443">Lipid metabolism</keyword>
<feature type="transmembrane region" description="Helical" evidence="10">
    <location>
        <begin position="256"/>
        <end position="280"/>
    </location>
</feature>
<keyword evidence="9 10" id="KW-0275">Fatty acid biosynthesis</keyword>
<evidence type="ECO:0000256" key="7">
    <source>
        <dbReference type="ARBA" id="ARBA00023098"/>
    </source>
</evidence>
<feature type="transmembrane region" description="Helical" evidence="10">
    <location>
        <begin position="53"/>
        <end position="73"/>
    </location>
</feature>
<dbReference type="Proteomes" id="UP001153069">
    <property type="component" value="Unassembled WGS sequence"/>
</dbReference>
<accession>A0A9N8DQ41</accession>
<reference evidence="11" key="1">
    <citation type="submission" date="2020-06" db="EMBL/GenBank/DDBJ databases">
        <authorList>
            <consortium name="Plant Systems Biology data submission"/>
        </authorList>
    </citation>
    <scope>NUCLEOTIDE SEQUENCE</scope>
    <source>
        <strain evidence="11">D6</strain>
    </source>
</reference>
<keyword evidence="6 10" id="KW-1133">Transmembrane helix</keyword>
<evidence type="ECO:0000256" key="9">
    <source>
        <dbReference type="ARBA" id="ARBA00023160"/>
    </source>
</evidence>
<keyword evidence="2 10" id="KW-0444">Lipid biosynthesis</keyword>
<comment type="similarity">
    <text evidence="10">Belongs to the ELO family.</text>
</comment>
<evidence type="ECO:0000256" key="5">
    <source>
        <dbReference type="ARBA" id="ARBA00022832"/>
    </source>
</evidence>
<feature type="transmembrane region" description="Helical" evidence="10">
    <location>
        <begin position="222"/>
        <end position="244"/>
    </location>
</feature>
<dbReference type="Pfam" id="PF01151">
    <property type="entry name" value="ELO"/>
    <property type="match status" value="1"/>
</dbReference>
<dbReference type="OrthoDB" id="434092at2759"/>
<dbReference type="PROSITE" id="PS01188">
    <property type="entry name" value="ELO"/>
    <property type="match status" value="1"/>
</dbReference>
<dbReference type="GO" id="GO:0034626">
    <property type="term" value="P:fatty acid elongation, polyunsaturated fatty acid"/>
    <property type="evidence" value="ECO:0007669"/>
    <property type="project" value="TreeGrafter"/>
</dbReference>
<evidence type="ECO:0000313" key="12">
    <source>
        <dbReference type="Proteomes" id="UP001153069"/>
    </source>
</evidence>
<comment type="subcellular location">
    <subcellularLocation>
        <location evidence="1">Membrane</location>
        <topology evidence="1">Multi-pass membrane protein</topology>
    </subcellularLocation>
</comment>
<sequence>MAASADACTGYDSLGNPYQEFSCTYPFLAPFYFEFEKYRDPLPALHWMQDRPFIPIVAVILYGIGIYYGPKLMENRESWNCKKTLAAWNLFLSVFSFMGAARTVPHVLHDMMNRSVRDCMCADARMGMGSGSTGLWLFLFAWSKFPELIDTFFLIVHKKNVLFLHWYHHITVLLYTWYGFTNASPIGCHMTAMNFTVHAVMYFYYFLMAIKMKPKWFNPMWITFMQISQMIGGCIVTVLGYQYWKIDPDCTLNDGVVLSGFLMYGSYLYLFCQFFVGRFITPRFSASVKKQKTV</sequence>
<keyword evidence="12" id="KW-1185">Reference proteome</keyword>
<dbReference type="AlphaFoldDB" id="A0A9N8DQ41"/>
<comment type="catalytic activity">
    <reaction evidence="10">
        <text>an acyl-CoA + malonyl-CoA + H(+) = a 3-oxoacyl-CoA + CO2 + CoA</text>
        <dbReference type="Rhea" id="RHEA:50252"/>
        <dbReference type="ChEBI" id="CHEBI:15378"/>
        <dbReference type="ChEBI" id="CHEBI:16526"/>
        <dbReference type="ChEBI" id="CHEBI:57287"/>
        <dbReference type="ChEBI" id="CHEBI:57384"/>
        <dbReference type="ChEBI" id="CHEBI:58342"/>
        <dbReference type="ChEBI" id="CHEBI:90726"/>
    </reaction>
    <physiologicalReaction direction="left-to-right" evidence="10">
        <dbReference type="Rhea" id="RHEA:50253"/>
    </physiologicalReaction>
</comment>
<keyword evidence="4 10" id="KW-0812">Transmembrane</keyword>
<dbReference type="GO" id="GO:0019367">
    <property type="term" value="P:fatty acid elongation, saturated fatty acid"/>
    <property type="evidence" value="ECO:0007669"/>
    <property type="project" value="TreeGrafter"/>
</dbReference>
<dbReference type="GO" id="GO:0030148">
    <property type="term" value="P:sphingolipid biosynthetic process"/>
    <property type="evidence" value="ECO:0007669"/>
    <property type="project" value="TreeGrafter"/>
</dbReference>
<feature type="transmembrane region" description="Helical" evidence="10">
    <location>
        <begin position="192"/>
        <end position="210"/>
    </location>
</feature>
<dbReference type="PANTHER" id="PTHR11157:SF17">
    <property type="entry name" value="ELONGATION OF VERY LONG CHAIN FATTY ACIDS PROTEIN 6"/>
    <property type="match status" value="1"/>
</dbReference>
<keyword evidence="5 10" id="KW-0276">Fatty acid metabolism</keyword>
<evidence type="ECO:0000313" key="11">
    <source>
        <dbReference type="EMBL" id="CAB9506589.1"/>
    </source>
</evidence>
<evidence type="ECO:0000256" key="2">
    <source>
        <dbReference type="ARBA" id="ARBA00022516"/>
    </source>
</evidence>
<dbReference type="InterPro" id="IPR030457">
    <property type="entry name" value="ELO_CS"/>
</dbReference>
<protein>
    <recommendedName>
        <fullName evidence="10">Elongation of fatty acids protein</fullName>
        <ecNumber evidence="10">2.3.1.-</ecNumber>
    </recommendedName>
</protein>
<dbReference type="EMBL" id="CAICTM010000271">
    <property type="protein sequence ID" value="CAB9506589.1"/>
    <property type="molecule type" value="Genomic_DNA"/>
</dbReference>
<proteinExistence type="inferred from homology"/>
<dbReference type="GO" id="GO:0042761">
    <property type="term" value="P:very long-chain fatty acid biosynthetic process"/>
    <property type="evidence" value="ECO:0007669"/>
    <property type="project" value="TreeGrafter"/>
</dbReference>
<dbReference type="PANTHER" id="PTHR11157">
    <property type="entry name" value="FATTY ACID ACYL TRANSFERASE-RELATED"/>
    <property type="match status" value="1"/>
</dbReference>
<feature type="transmembrane region" description="Helical" evidence="10">
    <location>
        <begin position="162"/>
        <end position="180"/>
    </location>
</feature>
<keyword evidence="8 10" id="KW-0472">Membrane</keyword>
<dbReference type="GO" id="GO:0034625">
    <property type="term" value="P:fatty acid elongation, monounsaturated fatty acid"/>
    <property type="evidence" value="ECO:0007669"/>
    <property type="project" value="TreeGrafter"/>
</dbReference>
<evidence type="ECO:0000256" key="4">
    <source>
        <dbReference type="ARBA" id="ARBA00022692"/>
    </source>
</evidence>
<comment type="caution">
    <text evidence="11">The sequence shown here is derived from an EMBL/GenBank/DDBJ whole genome shotgun (WGS) entry which is preliminary data.</text>
</comment>
<dbReference type="GO" id="GO:0005789">
    <property type="term" value="C:endoplasmic reticulum membrane"/>
    <property type="evidence" value="ECO:0007669"/>
    <property type="project" value="TreeGrafter"/>
</dbReference>
<evidence type="ECO:0000256" key="3">
    <source>
        <dbReference type="ARBA" id="ARBA00022679"/>
    </source>
</evidence>
<dbReference type="EC" id="2.3.1.-" evidence="10"/>
<gene>
    <name evidence="11" type="ORF">SEMRO_272_G104770.1</name>
</gene>
<evidence type="ECO:0000256" key="10">
    <source>
        <dbReference type="RuleBase" id="RU361115"/>
    </source>
</evidence>
<name>A0A9N8DQ41_9STRA</name>
<dbReference type="InterPro" id="IPR002076">
    <property type="entry name" value="ELO_fam"/>
</dbReference>
<organism evidence="11 12">
    <name type="scientific">Seminavis robusta</name>
    <dbReference type="NCBI Taxonomy" id="568900"/>
    <lineage>
        <taxon>Eukaryota</taxon>
        <taxon>Sar</taxon>
        <taxon>Stramenopiles</taxon>
        <taxon>Ochrophyta</taxon>
        <taxon>Bacillariophyta</taxon>
        <taxon>Bacillariophyceae</taxon>
        <taxon>Bacillariophycidae</taxon>
        <taxon>Naviculales</taxon>
        <taxon>Naviculaceae</taxon>
        <taxon>Seminavis</taxon>
    </lineage>
</organism>
<dbReference type="GO" id="GO:0009922">
    <property type="term" value="F:fatty acid elongase activity"/>
    <property type="evidence" value="ECO:0007669"/>
    <property type="project" value="InterPro"/>
</dbReference>
<evidence type="ECO:0000256" key="8">
    <source>
        <dbReference type="ARBA" id="ARBA00023136"/>
    </source>
</evidence>
<evidence type="ECO:0000256" key="6">
    <source>
        <dbReference type="ARBA" id="ARBA00022989"/>
    </source>
</evidence>
<keyword evidence="3 10" id="KW-0808">Transferase</keyword>
<feature type="transmembrane region" description="Helical" evidence="10">
    <location>
        <begin position="85"/>
        <end position="104"/>
    </location>
</feature>
<evidence type="ECO:0000256" key="1">
    <source>
        <dbReference type="ARBA" id="ARBA00004141"/>
    </source>
</evidence>